<reference evidence="2 3" key="1">
    <citation type="submission" date="2012-10" db="EMBL/GenBank/DDBJ databases">
        <authorList>
            <person name="Genoscope - CEA"/>
        </authorList>
    </citation>
    <scope>NUCLEOTIDE SEQUENCE [LARGE SCALE GENOMIC DNA]</scope>
    <source>
        <strain evidence="3">AM13 / DSM 14728</strain>
    </source>
</reference>
<accession>L0R7Z9</accession>
<evidence type="ECO:0000259" key="1">
    <source>
        <dbReference type="Pfam" id="PF07238"/>
    </source>
</evidence>
<proteinExistence type="predicted"/>
<keyword evidence="3" id="KW-1185">Reference proteome</keyword>
<dbReference type="STRING" id="1121451.DESAM_20066"/>
<dbReference type="SUPFAM" id="SSF141371">
    <property type="entry name" value="PilZ domain-like"/>
    <property type="match status" value="1"/>
</dbReference>
<gene>
    <name evidence="2" type="ORF">DESAM_20066</name>
</gene>
<dbReference type="Gene3D" id="2.40.10.220">
    <property type="entry name" value="predicted glycosyltransferase like domains"/>
    <property type="match status" value="1"/>
</dbReference>
<dbReference type="HOGENOM" id="CLU_146776_2_0_7"/>
<evidence type="ECO:0000313" key="2">
    <source>
        <dbReference type="EMBL" id="CCO22357.1"/>
    </source>
</evidence>
<organism evidence="2 3">
    <name type="scientific">Maridesulfovibrio hydrothermalis AM13 = DSM 14728</name>
    <dbReference type="NCBI Taxonomy" id="1121451"/>
    <lineage>
        <taxon>Bacteria</taxon>
        <taxon>Pseudomonadati</taxon>
        <taxon>Thermodesulfobacteriota</taxon>
        <taxon>Desulfovibrionia</taxon>
        <taxon>Desulfovibrionales</taxon>
        <taxon>Desulfovibrionaceae</taxon>
        <taxon>Maridesulfovibrio</taxon>
    </lineage>
</organism>
<dbReference type="Proteomes" id="UP000010808">
    <property type="component" value="Chromosome"/>
</dbReference>
<dbReference type="Pfam" id="PF07238">
    <property type="entry name" value="PilZ"/>
    <property type="match status" value="1"/>
</dbReference>
<sequence length="118" mass="12873">MDQNKRRRTRIKAGFTVVLHKGDIDAAAESLNLSLKGILCGPVPGFSVGDKCEVTISLSEEAEIRVEANVVRADDTGLAVDFSSMDEMSFTHLRRLIQFNADDADTIDSELTSPAFDV</sequence>
<dbReference type="GO" id="GO:0035438">
    <property type="term" value="F:cyclic-di-GMP binding"/>
    <property type="evidence" value="ECO:0007669"/>
    <property type="project" value="InterPro"/>
</dbReference>
<evidence type="ECO:0000313" key="3">
    <source>
        <dbReference type="Proteomes" id="UP000010808"/>
    </source>
</evidence>
<dbReference type="EMBL" id="FO203522">
    <property type="protein sequence ID" value="CCO22357.1"/>
    <property type="molecule type" value="Genomic_DNA"/>
</dbReference>
<dbReference type="InterPro" id="IPR009875">
    <property type="entry name" value="PilZ_domain"/>
</dbReference>
<name>L0R7Z9_9BACT</name>
<dbReference type="RefSeq" id="WP_015334967.1">
    <property type="nucleotide sequence ID" value="NC_020055.1"/>
</dbReference>
<dbReference type="eggNOG" id="ENOG5033ECA">
    <property type="taxonomic scope" value="Bacteria"/>
</dbReference>
<dbReference type="OrthoDB" id="370480at2"/>
<dbReference type="PATRIC" id="fig|1121451.3.peg.342"/>
<feature type="domain" description="PilZ" evidence="1">
    <location>
        <begin position="4"/>
        <end position="98"/>
    </location>
</feature>
<dbReference type="KEGG" id="dhy:DESAM_20066"/>
<protein>
    <submittedName>
        <fullName evidence="2">Type IV pilus assembly PilZ</fullName>
    </submittedName>
</protein>
<dbReference type="AlphaFoldDB" id="L0R7Z9"/>